<organism evidence="2">
    <name type="scientific">marine metagenome</name>
    <dbReference type="NCBI Taxonomy" id="408172"/>
    <lineage>
        <taxon>unclassified sequences</taxon>
        <taxon>metagenomes</taxon>
        <taxon>ecological metagenomes</taxon>
    </lineage>
</organism>
<protein>
    <submittedName>
        <fullName evidence="2">Uncharacterized protein</fullName>
    </submittedName>
</protein>
<dbReference type="AlphaFoldDB" id="A0A382TVD8"/>
<feature type="transmembrane region" description="Helical" evidence="1">
    <location>
        <begin position="85"/>
        <end position="105"/>
    </location>
</feature>
<keyword evidence="1" id="KW-0472">Membrane</keyword>
<feature type="transmembrane region" description="Helical" evidence="1">
    <location>
        <begin position="12"/>
        <end position="30"/>
    </location>
</feature>
<evidence type="ECO:0000256" key="1">
    <source>
        <dbReference type="SAM" id="Phobius"/>
    </source>
</evidence>
<keyword evidence="1" id="KW-1133">Transmembrane helix</keyword>
<accession>A0A382TVD8</accession>
<gene>
    <name evidence="2" type="ORF">METZ01_LOCUS378536</name>
</gene>
<feature type="transmembrane region" description="Helical" evidence="1">
    <location>
        <begin position="50"/>
        <end position="73"/>
    </location>
</feature>
<evidence type="ECO:0000313" key="2">
    <source>
        <dbReference type="EMBL" id="SVD25682.1"/>
    </source>
</evidence>
<reference evidence="2" key="1">
    <citation type="submission" date="2018-05" db="EMBL/GenBank/DDBJ databases">
        <authorList>
            <person name="Lanie J.A."/>
            <person name="Ng W.-L."/>
            <person name="Kazmierczak K.M."/>
            <person name="Andrzejewski T.M."/>
            <person name="Davidsen T.M."/>
            <person name="Wayne K.J."/>
            <person name="Tettelin H."/>
            <person name="Glass J.I."/>
            <person name="Rusch D."/>
            <person name="Podicherti R."/>
            <person name="Tsui H.-C.T."/>
            <person name="Winkler M.E."/>
        </authorList>
    </citation>
    <scope>NUCLEOTIDE SEQUENCE</scope>
</reference>
<feature type="transmembrane region" description="Helical" evidence="1">
    <location>
        <begin position="135"/>
        <end position="154"/>
    </location>
</feature>
<proteinExistence type="predicted"/>
<feature type="non-terminal residue" evidence="2">
    <location>
        <position position="179"/>
    </location>
</feature>
<sequence length="179" mass="21395">MFKRALKYFAPLFLFWMSFFAIERLLFLFYNMDNSGLSFAQLLEPFFRAIRLDISTVCYLISPLFLLWIIHLFIPIRQFKLFHKIYFLSFIPILAFGLVVGLEIYHEWGYKMNRNVVSYIQFPKESWASSLNSPLWLLFGIYSIYTLVFLKWGLRIANRCQNIVDATAELDNKWIVRNS</sequence>
<keyword evidence="1" id="KW-0812">Transmembrane</keyword>
<dbReference type="EMBL" id="UINC01139251">
    <property type="protein sequence ID" value="SVD25682.1"/>
    <property type="molecule type" value="Genomic_DNA"/>
</dbReference>
<name>A0A382TVD8_9ZZZZ</name>